<feature type="chain" id="PRO_5046952857" evidence="1">
    <location>
        <begin position="19"/>
        <end position="115"/>
    </location>
</feature>
<reference evidence="2 3" key="1">
    <citation type="submission" date="2024-08" db="EMBL/GenBank/DDBJ databases">
        <authorList>
            <person name="Lu H."/>
        </authorList>
    </citation>
    <scope>NUCLEOTIDE SEQUENCE [LARGE SCALE GENOMIC DNA]</scope>
    <source>
        <strain evidence="2 3">BYS78W</strain>
    </source>
</reference>
<comment type="caution">
    <text evidence="2">The sequence shown here is derived from an EMBL/GenBank/DDBJ whole genome shotgun (WGS) entry which is preliminary data.</text>
</comment>
<proteinExistence type="predicted"/>
<evidence type="ECO:0000256" key="1">
    <source>
        <dbReference type="SAM" id="SignalP"/>
    </source>
</evidence>
<sequence>MRRLLAFALAFHALGVMAQEPAPQELAKLRQKLMAETQVNARMGIDGPVAKFKSDGNPDTLEIVFLDKPDPDANTVSEDGEVIFLYKASDEVQTKLIGKAFELKARLRLAASSPR</sequence>
<protein>
    <submittedName>
        <fullName evidence="2">Uncharacterized protein</fullName>
    </submittedName>
</protein>
<keyword evidence="3" id="KW-1185">Reference proteome</keyword>
<keyword evidence="1" id="KW-0732">Signal</keyword>
<organism evidence="2 3">
    <name type="scientific">Pelomonas candidula</name>
    <dbReference type="NCBI Taxonomy" id="3299025"/>
    <lineage>
        <taxon>Bacteria</taxon>
        <taxon>Pseudomonadati</taxon>
        <taxon>Pseudomonadota</taxon>
        <taxon>Betaproteobacteria</taxon>
        <taxon>Burkholderiales</taxon>
        <taxon>Sphaerotilaceae</taxon>
        <taxon>Roseateles</taxon>
    </lineage>
</organism>
<evidence type="ECO:0000313" key="2">
    <source>
        <dbReference type="EMBL" id="MFG6485591.1"/>
    </source>
</evidence>
<dbReference type="EMBL" id="JBIGIC010000001">
    <property type="protein sequence ID" value="MFG6485591.1"/>
    <property type="molecule type" value="Genomic_DNA"/>
</dbReference>
<gene>
    <name evidence="2" type="ORF">ACG04R_02845</name>
</gene>
<accession>A0ABW7H6R6</accession>
<dbReference type="RefSeq" id="WP_394406311.1">
    <property type="nucleotide sequence ID" value="NZ_JBIGIC010000001.1"/>
</dbReference>
<dbReference type="Proteomes" id="UP001606134">
    <property type="component" value="Unassembled WGS sequence"/>
</dbReference>
<feature type="signal peptide" evidence="1">
    <location>
        <begin position="1"/>
        <end position="18"/>
    </location>
</feature>
<name>A0ABW7H6R6_9BURK</name>
<evidence type="ECO:0000313" key="3">
    <source>
        <dbReference type="Proteomes" id="UP001606134"/>
    </source>
</evidence>